<reference evidence="2 3" key="2">
    <citation type="journal article" date="2017" name="Nature">
        <title>The Apostasia genome and the evolution of orchids.</title>
        <authorList>
            <person name="Zhang G.Q."/>
            <person name="Liu K.W."/>
            <person name="Li Z."/>
            <person name="Lohaus R."/>
            <person name="Hsiao Y.Y."/>
            <person name="Niu S.C."/>
            <person name="Wang J.Y."/>
            <person name="Lin Y.C."/>
            <person name="Xu Q."/>
            <person name="Chen L.J."/>
            <person name="Yoshida K."/>
            <person name="Fujiwara S."/>
            <person name="Wang Z.W."/>
            <person name="Zhang Y.Q."/>
            <person name="Mitsuda N."/>
            <person name="Wang M."/>
            <person name="Liu G.H."/>
            <person name="Pecoraro L."/>
            <person name="Huang H.X."/>
            <person name="Xiao X.J."/>
            <person name="Lin M."/>
            <person name="Wu X.Y."/>
            <person name="Wu W.L."/>
            <person name="Chen Y.Y."/>
            <person name="Chang S.B."/>
            <person name="Sakamoto S."/>
            <person name="Ohme-Takagi M."/>
            <person name="Yagi M."/>
            <person name="Zeng S.J."/>
            <person name="Shen C.Y."/>
            <person name="Yeh C.M."/>
            <person name="Luo Y.B."/>
            <person name="Tsai W.C."/>
            <person name="Van de Peer Y."/>
            <person name="Liu Z.J."/>
        </authorList>
    </citation>
    <scope>NUCLEOTIDE SEQUENCE [LARGE SCALE GENOMIC DNA]</scope>
    <source>
        <tissue evidence="2">The whole plant</tissue>
    </source>
</reference>
<dbReference type="Proteomes" id="UP000233837">
    <property type="component" value="Unassembled WGS sequence"/>
</dbReference>
<accession>A0A2I0VGM2</accession>
<protein>
    <submittedName>
        <fullName evidence="2">Uncharacterized protein</fullName>
    </submittedName>
</protein>
<evidence type="ECO:0000313" key="3">
    <source>
        <dbReference type="Proteomes" id="UP000233837"/>
    </source>
</evidence>
<keyword evidence="3" id="KW-1185">Reference proteome</keyword>
<feature type="region of interest" description="Disordered" evidence="1">
    <location>
        <begin position="35"/>
        <end position="55"/>
    </location>
</feature>
<dbReference type="EMBL" id="KZ504327">
    <property type="protein sequence ID" value="PKU62568.1"/>
    <property type="molecule type" value="Genomic_DNA"/>
</dbReference>
<evidence type="ECO:0000313" key="2">
    <source>
        <dbReference type="EMBL" id="PKU62568.1"/>
    </source>
</evidence>
<reference evidence="2 3" key="1">
    <citation type="journal article" date="2016" name="Sci. Rep.">
        <title>The Dendrobium catenatum Lindl. genome sequence provides insights into polysaccharide synthase, floral development and adaptive evolution.</title>
        <authorList>
            <person name="Zhang G.Q."/>
            <person name="Xu Q."/>
            <person name="Bian C."/>
            <person name="Tsai W.C."/>
            <person name="Yeh C.M."/>
            <person name="Liu K.W."/>
            <person name="Yoshida K."/>
            <person name="Zhang L.S."/>
            <person name="Chang S.B."/>
            <person name="Chen F."/>
            <person name="Shi Y."/>
            <person name="Su Y.Y."/>
            <person name="Zhang Y.Q."/>
            <person name="Chen L.J."/>
            <person name="Yin Y."/>
            <person name="Lin M."/>
            <person name="Huang H."/>
            <person name="Deng H."/>
            <person name="Wang Z.W."/>
            <person name="Zhu S.L."/>
            <person name="Zhao X."/>
            <person name="Deng C."/>
            <person name="Niu S.C."/>
            <person name="Huang J."/>
            <person name="Wang M."/>
            <person name="Liu G.H."/>
            <person name="Yang H.J."/>
            <person name="Xiao X.J."/>
            <person name="Hsiao Y.Y."/>
            <person name="Wu W.L."/>
            <person name="Chen Y.Y."/>
            <person name="Mitsuda N."/>
            <person name="Ohme-Takagi M."/>
            <person name="Luo Y.B."/>
            <person name="Van de Peer Y."/>
            <person name="Liu Z.J."/>
        </authorList>
    </citation>
    <scope>NUCLEOTIDE SEQUENCE [LARGE SCALE GENOMIC DNA]</scope>
    <source>
        <tissue evidence="2">The whole plant</tissue>
    </source>
</reference>
<proteinExistence type="predicted"/>
<evidence type="ECO:0000256" key="1">
    <source>
        <dbReference type="SAM" id="MobiDB-lite"/>
    </source>
</evidence>
<organism evidence="2 3">
    <name type="scientific">Dendrobium catenatum</name>
    <dbReference type="NCBI Taxonomy" id="906689"/>
    <lineage>
        <taxon>Eukaryota</taxon>
        <taxon>Viridiplantae</taxon>
        <taxon>Streptophyta</taxon>
        <taxon>Embryophyta</taxon>
        <taxon>Tracheophyta</taxon>
        <taxon>Spermatophyta</taxon>
        <taxon>Magnoliopsida</taxon>
        <taxon>Liliopsida</taxon>
        <taxon>Asparagales</taxon>
        <taxon>Orchidaceae</taxon>
        <taxon>Epidendroideae</taxon>
        <taxon>Malaxideae</taxon>
        <taxon>Dendrobiinae</taxon>
        <taxon>Dendrobium</taxon>
    </lineage>
</organism>
<sequence>MSNSIRSELVFVWGRITTNPVYFGGLATPDWCPESGVRTNPDTGLNNLPQLGQFS</sequence>
<name>A0A2I0VGM2_9ASPA</name>
<gene>
    <name evidence="2" type="ORF">MA16_Dca028951</name>
</gene>
<feature type="compositionally biased region" description="Polar residues" evidence="1">
    <location>
        <begin position="37"/>
        <end position="55"/>
    </location>
</feature>
<dbReference type="AlphaFoldDB" id="A0A2I0VGM2"/>